<dbReference type="EMBL" id="CP060635">
    <property type="protein sequence ID" value="QNM10015.1"/>
    <property type="molecule type" value="Genomic_DNA"/>
</dbReference>
<feature type="transmembrane region" description="Helical" evidence="9">
    <location>
        <begin position="6"/>
        <end position="25"/>
    </location>
</feature>
<evidence type="ECO:0000256" key="7">
    <source>
        <dbReference type="ARBA" id="ARBA00023136"/>
    </source>
</evidence>
<evidence type="ECO:0000256" key="5">
    <source>
        <dbReference type="ARBA" id="ARBA00022970"/>
    </source>
</evidence>
<dbReference type="PANTHER" id="PTHR11795">
    <property type="entry name" value="BRANCHED-CHAIN AMINO ACID TRANSPORT SYSTEM PERMEASE PROTEIN LIVH"/>
    <property type="match status" value="1"/>
</dbReference>
<proteinExistence type="inferred from homology"/>
<gene>
    <name evidence="10" type="ORF">H9Q79_07005</name>
</gene>
<keyword evidence="3" id="KW-1003">Cell membrane</keyword>
<evidence type="ECO:0000313" key="10">
    <source>
        <dbReference type="EMBL" id="QNM10015.1"/>
    </source>
</evidence>
<evidence type="ECO:0000313" key="11">
    <source>
        <dbReference type="Proteomes" id="UP000515860"/>
    </source>
</evidence>
<accession>A0A7G9GGT3</accession>
<evidence type="ECO:0000256" key="1">
    <source>
        <dbReference type="ARBA" id="ARBA00004651"/>
    </source>
</evidence>
<organism evidence="10 11">
    <name type="scientific">Wansuia hejianensis</name>
    <dbReference type="NCBI Taxonomy" id="2763667"/>
    <lineage>
        <taxon>Bacteria</taxon>
        <taxon>Bacillati</taxon>
        <taxon>Bacillota</taxon>
        <taxon>Clostridia</taxon>
        <taxon>Lachnospirales</taxon>
        <taxon>Lachnospiraceae</taxon>
        <taxon>Wansuia</taxon>
    </lineage>
</organism>
<keyword evidence="5" id="KW-0029">Amino-acid transport</keyword>
<dbReference type="KEGG" id="whj:H9Q79_07005"/>
<reference evidence="10 11" key="1">
    <citation type="submission" date="2020-08" db="EMBL/GenBank/DDBJ databases">
        <authorList>
            <person name="Liu C."/>
            <person name="Sun Q."/>
        </authorList>
    </citation>
    <scope>NUCLEOTIDE SEQUENCE [LARGE SCALE GENOMIC DNA]</scope>
    <source>
        <strain evidence="10 11">NSJ-29</strain>
    </source>
</reference>
<dbReference type="CDD" id="cd06582">
    <property type="entry name" value="TM_PBP1_LivH_like"/>
    <property type="match status" value="1"/>
</dbReference>
<evidence type="ECO:0000256" key="9">
    <source>
        <dbReference type="SAM" id="Phobius"/>
    </source>
</evidence>
<evidence type="ECO:0000256" key="4">
    <source>
        <dbReference type="ARBA" id="ARBA00022692"/>
    </source>
</evidence>
<dbReference type="InterPro" id="IPR052157">
    <property type="entry name" value="BCAA_transport_permease"/>
</dbReference>
<protein>
    <submittedName>
        <fullName evidence="10">Branched-chain amino acid ABC transporter permease</fullName>
    </submittedName>
</protein>
<feature type="transmembrane region" description="Helical" evidence="9">
    <location>
        <begin position="60"/>
        <end position="77"/>
    </location>
</feature>
<comment type="similarity">
    <text evidence="8">Belongs to the binding-protein-dependent transport system permease family. LivHM subfamily.</text>
</comment>
<feature type="transmembrane region" description="Helical" evidence="9">
    <location>
        <begin position="228"/>
        <end position="252"/>
    </location>
</feature>
<evidence type="ECO:0000256" key="6">
    <source>
        <dbReference type="ARBA" id="ARBA00022989"/>
    </source>
</evidence>
<keyword evidence="2" id="KW-0813">Transport</keyword>
<keyword evidence="4 9" id="KW-0812">Transmembrane</keyword>
<dbReference type="Proteomes" id="UP000515860">
    <property type="component" value="Chromosome"/>
</dbReference>
<evidence type="ECO:0000256" key="3">
    <source>
        <dbReference type="ARBA" id="ARBA00022475"/>
    </source>
</evidence>
<dbReference type="InterPro" id="IPR001851">
    <property type="entry name" value="ABC_transp_permease"/>
</dbReference>
<feature type="transmembrane region" description="Helical" evidence="9">
    <location>
        <begin position="137"/>
        <end position="161"/>
    </location>
</feature>
<dbReference type="GO" id="GO:0005886">
    <property type="term" value="C:plasma membrane"/>
    <property type="evidence" value="ECO:0007669"/>
    <property type="project" value="UniProtKB-SubCell"/>
</dbReference>
<sequence length="291" mass="31191">MLVQSIIDGLMLGGVYSAVAVGLSLSFGVMRVCNWAHGEVLMIAMYIANGVVTGLGIDPYLSLIITGPVMFLIGFGLQKSLVNRLIERDSAREPMSVMMLFIGLGVVLTNLALLIFSANIRVTNTIYTGKTFNIGEIIFSLPRFISFVIALIATGVLYVFLMKSETGRALRATSQNRVAARLMGINEKWIYSIAFGLSCGLVGVSASLTVPFFSTYPTLAGVFGFKSFVIVVLGGKGSVPGALLGGLIVGLIEKVGGFYFSDTYAQIALFVVFILILLFRPRGLLGKEAED</sequence>
<feature type="transmembrane region" description="Helical" evidence="9">
    <location>
        <begin position="264"/>
        <end position="281"/>
    </location>
</feature>
<keyword evidence="7 9" id="KW-0472">Membrane</keyword>
<keyword evidence="6 9" id="KW-1133">Transmembrane helix</keyword>
<feature type="transmembrane region" description="Helical" evidence="9">
    <location>
        <begin position="97"/>
        <end position="117"/>
    </location>
</feature>
<dbReference type="Pfam" id="PF02653">
    <property type="entry name" value="BPD_transp_2"/>
    <property type="match status" value="1"/>
</dbReference>
<feature type="transmembrane region" description="Helical" evidence="9">
    <location>
        <begin position="189"/>
        <end position="208"/>
    </location>
</feature>
<comment type="subcellular location">
    <subcellularLocation>
        <location evidence="1">Cell membrane</location>
        <topology evidence="1">Multi-pass membrane protein</topology>
    </subcellularLocation>
</comment>
<dbReference type="GO" id="GO:0022857">
    <property type="term" value="F:transmembrane transporter activity"/>
    <property type="evidence" value="ECO:0007669"/>
    <property type="project" value="InterPro"/>
</dbReference>
<feature type="transmembrane region" description="Helical" evidence="9">
    <location>
        <begin position="32"/>
        <end position="48"/>
    </location>
</feature>
<dbReference type="RefSeq" id="WP_249329519.1">
    <property type="nucleotide sequence ID" value="NZ_CP060635.1"/>
</dbReference>
<evidence type="ECO:0000256" key="2">
    <source>
        <dbReference type="ARBA" id="ARBA00022448"/>
    </source>
</evidence>
<dbReference type="PANTHER" id="PTHR11795:SF445">
    <property type="entry name" value="AMINO ACID ABC TRANSPORTER PERMEASE PROTEIN"/>
    <property type="match status" value="1"/>
</dbReference>
<keyword evidence="11" id="KW-1185">Reference proteome</keyword>
<dbReference type="AlphaFoldDB" id="A0A7G9GGT3"/>
<evidence type="ECO:0000256" key="8">
    <source>
        <dbReference type="ARBA" id="ARBA00037998"/>
    </source>
</evidence>
<name>A0A7G9GGT3_9FIRM</name>
<dbReference type="GO" id="GO:0006865">
    <property type="term" value="P:amino acid transport"/>
    <property type="evidence" value="ECO:0007669"/>
    <property type="project" value="UniProtKB-KW"/>
</dbReference>